<organism evidence="2 3">
    <name type="scientific">Drechmeria coniospora</name>
    <name type="common">Nematophagous fungus</name>
    <name type="synonym">Meria coniospora</name>
    <dbReference type="NCBI Taxonomy" id="98403"/>
    <lineage>
        <taxon>Eukaryota</taxon>
        <taxon>Fungi</taxon>
        <taxon>Dikarya</taxon>
        <taxon>Ascomycota</taxon>
        <taxon>Pezizomycotina</taxon>
        <taxon>Sordariomycetes</taxon>
        <taxon>Hypocreomycetidae</taxon>
        <taxon>Hypocreales</taxon>
        <taxon>Ophiocordycipitaceae</taxon>
        <taxon>Drechmeria</taxon>
    </lineage>
</organism>
<keyword evidence="3" id="KW-1185">Reference proteome</keyword>
<comment type="caution">
    <text evidence="2">The sequence shown here is derived from an EMBL/GenBank/DDBJ whole genome shotgun (WGS) entry which is preliminary data.</text>
</comment>
<name>A0A151GF21_DRECN</name>
<accession>A0A151GF21</accession>
<protein>
    <submittedName>
        <fullName evidence="2">Uncharacterized protein</fullName>
    </submittedName>
</protein>
<proteinExistence type="predicted"/>
<evidence type="ECO:0000313" key="2">
    <source>
        <dbReference type="EMBL" id="KYK55662.1"/>
    </source>
</evidence>
<dbReference type="AlphaFoldDB" id="A0A151GF21"/>
<dbReference type="GeneID" id="63720269"/>
<evidence type="ECO:0000313" key="3">
    <source>
        <dbReference type="Proteomes" id="UP000076580"/>
    </source>
</evidence>
<gene>
    <name evidence="2" type="ORF">DCS_07626</name>
</gene>
<dbReference type="EMBL" id="LAYC01000003">
    <property type="protein sequence ID" value="KYK55662.1"/>
    <property type="molecule type" value="Genomic_DNA"/>
</dbReference>
<feature type="region of interest" description="Disordered" evidence="1">
    <location>
        <begin position="64"/>
        <end position="83"/>
    </location>
</feature>
<evidence type="ECO:0000256" key="1">
    <source>
        <dbReference type="SAM" id="MobiDB-lite"/>
    </source>
</evidence>
<feature type="region of interest" description="Disordered" evidence="1">
    <location>
        <begin position="88"/>
        <end position="107"/>
    </location>
</feature>
<dbReference type="Proteomes" id="UP000076580">
    <property type="component" value="Chromosome 03"/>
</dbReference>
<sequence>MPDPEATTLSIHVVKSKMLPEFAVACHGQGMACLPSSHEHMLAPPPEAGHKASYRRRVRTVQARWSGSEGATGNLMESKRVPKRVLEMGTEDGTTRPYPHALHTMDE</sequence>
<dbReference type="InParanoid" id="A0A151GF21"/>
<reference evidence="2 3" key="1">
    <citation type="journal article" date="2016" name="Sci. Rep.">
        <title>Insights into Adaptations to a Near-Obligate Nematode Endoparasitic Lifestyle from the Finished Genome of Drechmeria coniospora.</title>
        <authorList>
            <person name="Zhang L."/>
            <person name="Zhou Z."/>
            <person name="Guo Q."/>
            <person name="Fokkens L."/>
            <person name="Miskei M."/>
            <person name="Pocsi I."/>
            <person name="Zhang W."/>
            <person name="Chen M."/>
            <person name="Wang L."/>
            <person name="Sun Y."/>
            <person name="Donzelli B.G."/>
            <person name="Gibson D.M."/>
            <person name="Nelson D.R."/>
            <person name="Luo J.G."/>
            <person name="Rep M."/>
            <person name="Liu H."/>
            <person name="Yang S."/>
            <person name="Wang J."/>
            <person name="Krasnoff S.B."/>
            <person name="Xu Y."/>
            <person name="Molnar I."/>
            <person name="Lin M."/>
        </authorList>
    </citation>
    <scope>NUCLEOTIDE SEQUENCE [LARGE SCALE GENOMIC DNA]</scope>
    <source>
        <strain evidence="2 3">ARSEF 6962</strain>
    </source>
</reference>
<dbReference type="RefSeq" id="XP_040655014.1">
    <property type="nucleotide sequence ID" value="XM_040804910.1"/>
</dbReference>